<dbReference type="Proteomes" id="UP001205311">
    <property type="component" value="Unassembled WGS sequence"/>
</dbReference>
<evidence type="ECO:0000313" key="2">
    <source>
        <dbReference type="EMBL" id="MCP2260350.1"/>
    </source>
</evidence>
<sequence length="60" mass="6759">MRYLAGSGERRTARGRHGAALGWKRTGARLWHRPPWNRLGRGSDGTWLPGCGASRERRSD</sequence>
<organism evidence="2 3">
    <name type="scientific">Streptoalloteichus tenebrarius (strain ATCC 17920 / DSM 40477 / JCM 4838 / CBS 697.72 / NBRC 16177 / NCIMB 11028 / NRRL B-12390 / A12253. 1 / ISP 5477)</name>
    <name type="common">Streptomyces tenebrarius</name>
    <dbReference type="NCBI Taxonomy" id="1933"/>
    <lineage>
        <taxon>Bacteria</taxon>
        <taxon>Bacillati</taxon>
        <taxon>Actinomycetota</taxon>
        <taxon>Actinomycetes</taxon>
        <taxon>Pseudonocardiales</taxon>
        <taxon>Pseudonocardiaceae</taxon>
        <taxon>Streptoalloteichus</taxon>
    </lineage>
</organism>
<feature type="non-terminal residue" evidence="2">
    <location>
        <position position="60"/>
    </location>
</feature>
<protein>
    <submittedName>
        <fullName evidence="2">Uncharacterized protein</fullName>
    </submittedName>
</protein>
<evidence type="ECO:0000256" key="1">
    <source>
        <dbReference type="SAM" id="MobiDB-lite"/>
    </source>
</evidence>
<gene>
    <name evidence="2" type="ORF">LX15_004064</name>
</gene>
<dbReference type="EMBL" id="JAMTCP010000026">
    <property type="protein sequence ID" value="MCP2260350.1"/>
    <property type="molecule type" value="Genomic_DNA"/>
</dbReference>
<keyword evidence="3" id="KW-1185">Reference proteome</keyword>
<proteinExistence type="predicted"/>
<evidence type="ECO:0000313" key="3">
    <source>
        <dbReference type="Proteomes" id="UP001205311"/>
    </source>
</evidence>
<comment type="caution">
    <text evidence="2">The sequence shown here is derived from an EMBL/GenBank/DDBJ whole genome shotgun (WGS) entry which is preliminary data.</text>
</comment>
<accession>A0ABT1HXV9</accession>
<feature type="region of interest" description="Disordered" evidence="1">
    <location>
        <begin position="38"/>
        <end position="60"/>
    </location>
</feature>
<reference evidence="2 3" key="1">
    <citation type="submission" date="2022-06" db="EMBL/GenBank/DDBJ databases">
        <title>Genomic Encyclopedia of Archaeal and Bacterial Type Strains, Phase II (KMG-II): from individual species to whole genera.</title>
        <authorList>
            <person name="Goeker M."/>
        </authorList>
    </citation>
    <scope>NUCLEOTIDE SEQUENCE [LARGE SCALE GENOMIC DNA]</scope>
    <source>
        <strain evidence="2 3">DSM 40477</strain>
    </source>
</reference>
<name>A0ABT1HXV9_STRSD</name>